<keyword evidence="1" id="KW-1133">Transmembrane helix</keyword>
<feature type="chain" id="PRO_5031017568" description="Fungal lipase-type domain-containing protein" evidence="2">
    <location>
        <begin position="26"/>
        <end position="539"/>
    </location>
</feature>
<feature type="domain" description="Fungal lipase-type" evidence="3">
    <location>
        <begin position="88"/>
        <end position="223"/>
    </location>
</feature>
<dbReference type="CDD" id="cd00519">
    <property type="entry name" value="Lipase_3"/>
    <property type="match status" value="1"/>
</dbReference>
<reference evidence="4" key="1">
    <citation type="submission" date="2021-01" db="EMBL/GenBank/DDBJ databases">
        <authorList>
            <person name="Corre E."/>
            <person name="Pelletier E."/>
            <person name="Niang G."/>
            <person name="Scheremetjew M."/>
            <person name="Finn R."/>
            <person name="Kale V."/>
            <person name="Holt S."/>
            <person name="Cochrane G."/>
            <person name="Meng A."/>
            <person name="Brown T."/>
            <person name="Cohen L."/>
        </authorList>
    </citation>
    <scope>NUCLEOTIDE SEQUENCE</scope>
    <source>
        <strain evidence="4">CCMP 410</strain>
    </source>
</reference>
<evidence type="ECO:0000313" key="4">
    <source>
        <dbReference type="EMBL" id="CAD9283594.1"/>
    </source>
</evidence>
<dbReference type="GO" id="GO:0006629">
    <property type="term" value="P:lipid metabolic process"/>
    <property type="evidence" value="ECO:0007669"/>
    <property type="project" value="InterPro"/>
</dbReference>
<evidence type="ECO:0000259" key="3">
    <source>
        <dbReference type="Pfam" id="PF01764"/>
    </source>
</evidence>
<dbReference type="Pfam" id="PF01764">
    <property type="entry name" value="Lipase_3"/>
    <property type="match status" value="1"/>
</dbReference>
<name>A0A7S1UZX3_9STRA</name>
<dbReference type="EMBL" id="HBGK01024125">
    <property type="protein sequence ID" value="CAD9283594.1"/>
    <property type="molecule type" value="Transcribed_RNA"/>
</dbReference>
<dbReference type="InterPro" id="IPR029058">
    <property type="entry name" value="AB_hydrolase_fold"/>
</dbReference>
<dbReference type="Gene3D" id="3.40.50.1820">
    <property type="entry name" value="alpha/beta hydrolase"/>
    <property type="match status" value="1"/>
</dbReference>
<sequence>MLLNKVPFLLLLVALTTTTIGRCKADVVLTKNIMNLIKTGAELSILAYEEDIPADDNHSEYTGFQFYDEEPDQALVVKTHDGYCYGAFRGTTLTWIDWSQNFDPTTSDVCVNVTTSTTTNTTNSTSTPDDVEVCCTTRNGFYEAYHTSYDIELEQAIRECAKSCSNPDECVIFTGHSQGGAIAAVAGLVMADLNPYVITFGQPPTIDAPCNLITSERWYRFINTKASDAIGITYDPVPFVPGLGADFFGHMIILSRDGSGVAYIGLDAQEFFSPLDVAGFSAHGMKAAAVSNSSTGTPGYLDRIETLMANDTYPIRNSGYVAGSLCSKDSECESQNCGEETTFAFARCIGTMCTTDDECANITGRCDSGLCISKLGSCFDCDEDSDCTGSKCLLFKCSAQNSSLMSDNCICRTGEDCESGRCEGLAPPQCEAQLAVGGSCNENSDCLSDFCSWGFICEEKDAVVDVLPNETAVTSVSRSFNLGDYVGDDDYDDESMSFGGIALIVLVVAVVGSAAFVYIPKLIARCKGYQDVPTTTMTV</sequence>
<gene>
    <name evidence="4" type="ORF">GOCE00092_LOCUS12506</name>
</gene>
<accession>A0A7S1UZX3</accession>
<protein>
    <recommendedName>
        <fullName evidence="3">Fungal lipase-type domain-containing protein</fullName>
    </recommendedName>
</protein>
<dbReference type="InterPro" id="IPR002921">
    <property type="entry name" value="Fungal_lipase-type"/>
</dbReference>
<proteinExistence type="predicted"/>
<keyword evidence="1" id="KW-0472">Membrane</keyword>
<dbReference type="PANTHER" id="PTHR45856">
    <property type="entry name" value="ALPHA/BETA-HYDROLASES SUPERFAMILY PROTEIN"/>
    <property type="match status" value="1"/>
</dbReference>
<dbReference type="InterPro" id="IPR051218">
    <property type="entry name" value="Sec_MonoDiacylglyc_Lipase"/>
</dbReference>
<feature type="transmembrane region" description="Helical" evidence="1">
    <location>
        <begin position="498"/>
        <end position="519"/>
    </location>
</feature>
<evidence type="ECO:0000256" key="2">
    <source>
        <dbReference type="SAM" id="SignalP"/>
    </source>
</evidence>
<dbReference type="SUPFAM" id="SSF53474">
    <property type="entry name" value="alpha/beta-Hydrolases"/>
    <property type="match status" value="1"/>
</dbReference>
<evidence type="ECO:0000256" key="1">
    <source>
        <dbReference type="SAM" id="Phobius"/>
    </source>
</evidence>
<keyword evidence="1" id="KW-0812">Transmembrane</keyword>
<keyword evidence="2" id="KW-0732">Signal</keyword>
<dbReference type="AlphaFoldDB" id="A0A7S1UZX3"/>
<organism evidence="4">
    <name type="scientific">Grammatophora oceanica</name>
    <dbReference type="NCBI Taxonomy" id="210454"/>
    <lineage>
        <taxon>Eukaryota</taxon>
        <taxon>Sar</taxon>
        <taxon>Stramenopiles</taxon>
        <taxon>Ochrophyta</taxon>
        <taxon>Bacillariophyta</taxon>
        <taxon>Fragilariophyceae</taxon>
        <taxon>Fragilariophycidae</taxon>
        <taxon>Rhabdonematales</taxon>
        <taxon>Grammatophoraceae</taxon>
        <taxon>Grammatophora</taxon>
    </lineage>
</organism>
<dbReference type="PANTHER" id="PTHR45856:SF24">
    <property type="entry name" value="FUNGAL LIPASE-LIKE DOMAIN-CONTAINING PROTEIN"/>
    <property type="match status" value="1"/>
</dbReference>
<feature type="signal peptide" evidence="2">
    <location>
        <begin position="1"/>
        <end position="25"/>
    </location>
</feature>